<keyword evidence="9" id="KW-0282">Flagellum</keyword>
<feature type="compositionally biased region" description="Acidic residues" evidence="17">
    <location>
        <begin position="134"/>
        <end position="143"/>
    </location>
</feature>
<dbReference type="Gene3D" id="1.10.472.130">
    <property type="match status" value="1"/>
</dbReference>
<dbReference type="Pfam" id="PF03028">
    <property type="entry name" value="Dynein_heavy"/>
    <property type="match status" value="1"/>
</dbReference>
<comment type="subcellular location">
    <subcellularLocation>
        <location evidence="1">Cytoplasm</location>
        <location evidence="1">Cytoskeleton</location>
        <location evidence="1">Flagellum axoneme</location>
    </subcellularLocation>
</comment>
<dbReference type="EMBL" id="JALJOS010000008">
    <property type="protein sequence ID" value="KAK9835659.1"/>
    <property type="molecule type" value="Genomic_DNA"/>
</dbReference>
<dbReference type="InterPro" id="IPR003593">
    <property type="entry name" value="AAA+_ATPase"/>
</dbReference>
<keyword evidence="5" id="KW-0677">Repeat</keyword>
<comment type="caution">
    <text evidence="19">The sequence shown here is derived from an EMBL/GenBank/DDBJ whole genome shotgun (WGS) entry which is preliminary data.</text>
</comment>
<dbReference type="Pfam" id="PF18198">
    <property type="entry name" value="AAA_lid_11"/>
    <property type="match status" value="1"/>
</dbReference>
<dbReference type="GO" id="GO:0060271">
    <property type="term" value="P:cilium assembly"/>
    <property type="evidence" value="ECO:0007669"/>
    <property type="project" value="UniProtKB-ARBA"/>
</dbReference>
<evidence type="ECO:0000256" key="14">
    <source>
        <dbReference type="ARBA" id="ARBA00023212"/>
    </source>
</evidence>
<dbReference type="InterPro" id="IPR041228">
    <property type="entry name" value="Dynein_C"/>
</dbReference>
<sequence>MAGDARLEWFRERAGPLFGEESLDVVLEGEESFSNFLDDGKRSWRSPSVRIRLTSKCTLTPSVTGDPGISPALLLYREELIKASSPLQENRWASNASQQSSPIKLSAKGLLPSPSGRENSPERPALTELKGADVDPESIEQPEAEVQGPLTSITSLPVAEAPLTQLSKSGLPPVVRLQACTGPLPSTVAGQPCLSFIRLRPGKLELEDLSTALQTTELPQGPSLEWLQKQLMQRLMPQLTPGAGSRVEGRPQRSSAGQPRTSIPEFVANLQRFCTQLGSTLQQLNGNVRLTVPDLPIKSAARAAEDEFMLMELEKAVAEWAASLGQVMDEERTRAPQGPGPSAEVEFWRQRAAMLMGLSEQLNLPRIRMMVDAVELGSSDQNLLSSFRTQHQDIKWHAEEAGDNLKFLSTLERHFKAIESGPLEGIADVLPPLMGALRLVWVISRHYSQDAHMASLMQRIAVVLGNCIEGSIDLQVLFARPAAESMQVALCCKHIADTWQGSYMATREAIETAGRDPRWEFSKQILFERTNYMGDICGDLASMLETVDDFRKFLGPELKAVTGDTQAIEAVGQQVHGMMEQVLGIQFPLFSKQHAPDWAAVRASFAGSNQEVQGATRALIDTSFRKLRSVEAALDLLDSFRSMQSGAAVQQLMASKLTDILNQFSREIDAAMSIFHQNKELPPAARNQPPMAGAIQWARALFARVTEQFKLFGRSVMDFEKTMFSRWKEVVEQNALPLLKQPILAEDSEVRRVVVNFSPTLTNIIRETRALDRLKFELPDAALNIALQEPKFQQSADALSTMLQQYHQVVENLTSVERELLNEHLLKLRHALDPGFAYLNWTSLGILDFVAAAVKAVNEFQTLLTQVQKSAGLVEKTVHAIAQAQILKEPPGQQAGDVPNLQELYEHTESCRLEVVDNLSNRYSGIPPHLRKIEELVSGTNTGKAPALAAYYQHWEGLLFSALTSFVLASMRKLLSMFNPKHGANATTPGHPLFQVTLSLSSPEITVQPSLNELKRVLGRMMRSLVESAKPFARWMDGTCISCPPQPNGPDDEDPFLHSFYGDVSQHPHVVKAMLALSSVAQAAVSGITKCMDTWRVHQPLWKQDKVSWTDKFIAKAPPTSAYEERMARYTKNAAEIWRTAGNVDCSFVRIRTQMLAAAVRDEALGWVKALRDGMQALDLQTLQKVKEMLASIRQSLLKEPKTMDDLKSVLRAIALIRDSAMVKEIAFTDLEERFRLRLGYASEGELSKYQAEYADACEIRTEWKTLQADSIVLDDSLADTKDTFAELSTVQAQDFVQTSAKFLEKLKATGPGVPGTALPQGLTLLNDFQAELRQKASQREQLVLAQRLFGLEAVSYPALAQAEIEMRKLHQIYAMYTEHQDALKDFMGVAWGDADTGKLTLQTEELLKRLLAMRQLSTMPAFSALERELQGCLRSLGLIKELHSDAMRKRHWEQIAKITGMISLTTHSCLHDTFVMVLHPTQIIASCCIKRAQHPGGRIEADTSSMPFSSILGLHLDRHEVEVAAIINAASKELTIELELKKLNEMWREQRLEVFKYTRGGTEERGLILRGTDEVTKLLEDVGLNLQSIMSSRFVRPFADEVNKWETRLGLVSECLEVWLNVQRKWMYLETIFSLEDICNQLPQEAQRFSRIDKGFKKIMGETAKNTNVIEACTSAGRKDTLQSLNDELELCQKSLSEYLEIKRCSFPRFYFISDDELLSVLGSSDATSIQEHSLKLFDNCGSLKFARGNKVITGMISSEGEPFAFLEPVEVKGAVEVWMEAVEAMMKNSLHQFAKEAVAAYPDAARGTWLQRTLGMLGLAGASIWWTWETEDALQKMTAGSQSAMKDLSMRLTDQLADLTKMVGTSLSPDLRRKVNTLIILDVHARDIIDLFVRDTVMDMRDFAWESQLRYYWDRGVDDIMIRQCTGLFQFGYEYTGLSGRLVITALTDRCYMTLTTALSFMLGGAPSGPAGTGKTETTKDLAKSLGLQCVVFNCGEGLDYKAMASIFSGLSQCGAWGCFDEFNRIEAEVLSVVSSQIRQIQEALKTSQTRFTFEGKELALKATTGIFITMNPGYAGRTELPDNLKALFRPVTMVVPDQEQICEIMLFSEGFVTAKVLAKKMTVLYSLARAQLSKQHHYDFGLRALKSVLVMAGSLKRAAPGLPESMVLMRALRDMNLPKFVYEDVPLFKGLLSDLFPGMDCPRVQYEDLNKAVEIELQQQGLQILQDSGQQVLMTRHTVMVVGKTSGGKSVVINTLARAQTRMGMRTTLSVMNPKAVTVAELYGQLDPETRDWTDGLLSSMFREINKPLTSGKDEARYILFDGDVDAVWVESMNSVMDDNKLLTLANGERIRLQPYARLLFEVGDLQYASPATVSRCGMVYVDPRDLGVEPAIRSWLAAHTNRAEADALGKLFTSIAIPLTRFVHEGLEGVELLPKPALRVPISALNSIAQLCDLLDLHLKPAAKAGTQLLAAGSRVPAPVPSGNQQVSLASLADVFVFCCIWSIGATILEPDQGRFMKLLRQLSRMASRQGPEVQTGYLPEDSLYDYRFDMQAQVWKLWDSYKPAFSPPVRGCLADALVPSIDTVRTSWLLQCALASARPCLLSGESGIGKTVTIMDYLRGQRQTAAVVGINFSSRTTSADVQRTVEGSVEKRSKDVYGASGGRKLLMFLDDMSMPHMDLYGTQQPIALLKLLLERKGFYDRGKDLSWRTIKDIQAVAAMGPTGGARNPVDTRFLSLFHVYEVSAPSLQTQRSIFNTILDVQLTAFPPDVRAASKVAVDCLLEVYAFITKAMPPTPSRFHYTFNLRDLSRVISGMLLAEPAIISSGPVLARLWRNECLRIFHDRLISAEERQGAPKLSDALDMWLAGDLSVLIPAAWNTHLHVIQDKITSLLPRFPGNAEAIASQDPILFSFVQDPEDTASSVYRDMGNYDLCKSIWQQLLTSYNQQCKSTNLVFFVDALDHLIRLHRVLSLPQGNALLVGVAGSGKQSLARLAAFAAKQQVYEITLSRGYSEASLREDLKKIYQLLGPDGQKVMFLFTDAHVVEEGFLELVNNMLSTGMVPALFTDSERDALVDCVRDEVAQQGGAATREALWNAFAERCRRNLHIVLAMSPVGEDLRRRCRNFPALVNNCTIDWFDRWPAQALQSVASAFLQEGGLVPNEQHRQAIASHMVSVHEGMTGFTTKFQLQLRRRVYVTPKTYLDYIAAYQSTLSGKRAELTAQSNRLEGGLSKLIQASAEVDIMTKDLKEAQIVVGVATNECNTLLETIASSTAEVETKQTTARGKEQQLEIDSANIAVEKESAEAALAEAIPILEEAAQALNDLKRDDITEIRSFAKPHILVQKVCECVVILRNLKDVSWAGAKSMMADTNFLKSLVDFDKDGLNEKQVKQVRGYMKDENFTLDNIRAISSAGAGLLKWVFAMVNYYDVAKGVEPKRKKVADSERSLRIAERDLSTMKEQVESLSEQLAQLRNQFEQKTNERVDLKDKADVMERRLEAASRLILGLASERSRWTAETQALEAQRGQLLGDCLLAAGFLCYSGPFTYDFRQAMIIDTWLKDVCERQLPVSRDFRLQRLLTNDVEKTSWAAEGLPADDLSVQNGMLTCRASRWPLCIDPQMQAVNWIKRREGKQLEGKMKSFSDSDALKQLELAIQYGLPFLFENIDEYIDPVVDPVLEKNIVQKAGGRKAIQLGDKEIDWDDNFRLYMCTKLPNPQYGPEVAGKTIIINYAVTQQGLTDQLLNFVVRHERPDLEEARESLVKQMSSDRSLLQQLEDTLLSELSNATGNILDNTVLILTLEGAKAKAVEISDKLKESAKTAAEIDHAREQFKPAAVRGAVLFFVMEGLAAISYMYQHSLSSFLDVFNMTLDTSAKAADLAERLKNILEALTWDMFSYVCLGLFEQHKLMFAFQITCKIMQQEGLLDPAEIDFFIKGKLSLDAAPQIKPAAWIPDQGWQDLTYLAQMGQSSGAGDTQTACTRVASSLQEELSAWQTWTEHPQPEAEALPARFDAQLTSMQKLLVLRCLRMDRVTVAAAHFVSENLGERFVRPPVLDYKDLLQRSNPSTPIVFVLSPGADPAFGIFRLGEEVGMKPGVRLKHLALGQGMGLRALELITAGVSRGIWVLLQNCHLLPKFMPVLEKALDKLDRPHKDFRLWLTTEPTDRFPLGILQRSLKVVTEPPSGLKLNMLATYARISSETYTECQHPGYADLVWTLAFFHAVVQERRKYGKLGWNVPYDFNETDFRISLSLVATYLSKAAQGERQESSIPWTTLRYLVGEAMYGGRVSDSYDRRVLVCYLEEFLGDFLFDAFKPFSFFQNDQVNYRIPQERDKAGHIAAIEDMPLRQTPDVLGLHPSADVAYLTDATRAMWRDLLSMQPRTASSTTGLSRDAIVEGTAKGILNSLPRPWDMPNVRKGLGNIISPTEVVLLQELERYNQVNGAIRKGLQELQQALAGVVGFSAALEELAGALFNNQLPSSWARLCPPTSRPLVSWLVWMQRRHEQFVSWVQDGEPAVMWLAGLHAPETYIAALVQTACRSRGWPLDRAGLTTAVTRFSNASSIKAKPALGCYIQGLSLEGAMWDIEAGVLKRPDDRSLVTGQELPIMQILPIEASKLKPAGLFAAPVYVSRSRRNAMGEGLIFEADLASKEHGSHWTLQGVALTLNAE</sequence>
<dbReference type="InterPro" id="IPR042219">
    <property type="entry name" value="AAA_lid_11_sf"/>
</dbReference>
<keyword evidence="4" id="KW-0493">Microtubule</keyword>
<dbReference type="InterPro" id="IPR041466">
    <property type="entry name" value="Dynein_AAA5_ext"/>
</dbReference>
<evidence type="ECO:0000256" key="17">
    <source>
        <dbReference type="SAM" id="MobiDB-lite"/>
    </source>
</evidence>
<evidence type="ECO:0000256" key="9">
    <source>
        <dbReference type="ARBA" id="ARBA00022846"/>
    </source>
</evidence>
<keyword evidence="7" id="KW-0970">Cilium biogenesis/degradation</keyword>
<dbReference type="SUPFAM" id="SSF52540">
    <property type="entry name" value="P-loop containing nucleoside triphosphate hydrolases"/>
    <property type="match status" value="4"/>
</dbReference>
<dbReference type="GO" id="GO:0045505">
    <property type="term" value="F:dynein intermediate chain binding"/>
    <property type="evidence" value="ECO:0007669"/>
    <property type="project" value="InterPro"/>
</dbReference>
<keyword evidence="10" id="KW-0243">Dynein</keyword>
<dbReference type="PANTHER" id="PTHR22878">
    <property type="entry name" value="DYNEIN HEAVY CHAIN 6, AXONEMAL-LIKE-RELATED"/>
    <property type="match status" value="1"/>
</dbReference>
<dbReference type="InterPro" id="IPR024317">
    <property type="entry name" value="Dynein_heavy_chain_D4_dom"/>
</dbReference>
<evidence type="ECO:0000256" key="16">
    <source>
        <dbReference type="SAM" id="Coils"/>
    </source>
</evidence>
<dbReference type="FunFam" id="3.40.50.300:FF:000044">
    <property type="entry name" value="Dynein heavy chain 5, axonemal"/>
    <property type="match status" value="1"/>
</dbReference>
<feature type="region of interest" description="Disordered" evidence="17">
    <location>
        <begin position="87"/>
        <end position="149"/>
    </location>
</feature>
<dbReference type="Pfam" id="PF08385">
    <property type="entry name" value="DHC_N1"/>
    <property type="match status" value="1"/>
</dbReference>
<dbReference type="InterPro" id="IPR004273">
    <property type="entry name" value="Dynein_heavy_D6_P-loop"/>
</dbReference>
<dbReference type="Gene3D" id="1.20.58.1120">
    <property type="match status" value="1"/>
</dbReference>
<evidence type="ECO:0000256" key="5">
    <source>
        <dbReference type="ARBA" id="ARBA00022737"/>
    </source>
</evidence>
<evidence type="ECO:0000313" key="20">
    <source>
        <dbReference type="Proteomes" id="UP001438707"/>
    </source>
</evidence>
<dbReference type="GO" id="GO:0051959">
    <property type="term" value="F:dynein light intermediate chain binding"/>
    <property type="evidence" value="ECO:0007669"/>
    <property type="project" value="InterPro"/>
</dbReference>
<evidence type="ECO:0000256" key="3">
    <source>
        <dbReference type="ARBA" id="ARBA00022490"/>
    </source>
</evidence>
<gene>
    <name evidence="19" type="ORF">WJX74_005222</name>
</gene>
<evidence type="ECO:0000256" key="10">
    <source>
        <dbReference type="ARBA" id="ARBA00023017"/>
    </source>
</evidence>
<dbReference type="InterPro" id="IPR041658">
    <property type="entry name" value="AAA_lid_11"/>
</dbReference>
<dbReference type="GO" id="GO:0007018">
    <property type="term" value="P:microtubule-based movement"/>
    <property type="evidence" value="ECO:0007669"/>
    <property type="project" value="InterPro"/>
</dbReference>
<keyword evidence="8" id="KW-0067">ATP-binding</keyword>
<dbReference type="InterPro" id="IPR043160">
    <property type="entry name" value="Dynein_C_barrel"/>
</dbReference>
<dbReference type="FunFam" id="1.10.8.710:FF:000002">
    <property type="entry name" value="dynein heavy chain 17, axonemal"/>
    <property type="match status" value="1"/>
</dbReference>
<protein>
    <recommendedName>
        <fullName evidence="18">AAA+ ATPase domain-containing protein</fullName>
    </recommendedName>
</protein>
<name>A0AAW1RPP2_9CHLO</name>
<evidence type="ECO:0000256" key="15">
    <source>
        <dbReference type="ARBA" id="ARBA00023273"/>
    </source>
</evidence>
<keyword evidence="14" id="KW-0206">Cytoskeleton</keyword>
<dbReference type="FunFam" id="3.40.50.300:FF:002141">
    <property type="entry name" value="Dynein heavy chain"/>
    <property type="match status" value="1"/>
</dbReference>
<dbReference type="FunFam" id="1.10.8.1220:FF:000001">
    <property type="entry name" value="Dynein axonemal heavy chain 5"/>
    <property type="match status" value="1"/>
</dbReference>
<dbReference type="InterPro" id="IPR027417">
    <property type="entry name" value="P-loop_NTPase"/>
</dbReference>
<dbReference type="FunFam" id="1.20.140.100:FF:000001">
    <property type="entry name" value="dynein heavy chain 17, axonemal"/>
    <property type="match status" value="1"/>
</dbReference>
<dbReference type="FunFam" id="3.40.50.300:FF:000049">
    <property type="entry name" value="Dynein, axonemal, heavy chain 5"/>
    <property type="match status" value="1"/>
</dbReference>
<feature type="compositionally biased region" description="Polar residues" evidence="17">
    <location>
        <begin position="87"/>
        <end position="103"/>
    </location>
</feature>
<dbReference type="Proteomes" id="UP001438707">
    <property type="component" value="Unassembled WGS sequence"/>
</dbReference>
<evidence type="ECO:0000256" key="1">
    <source>
        <dbReference type="ARBA" id="ARBA00004611"/>
    </source>
</evidence>
<evidence type="ECO:0000256" key="13">
    <source>
        <dbReference type="ARBA" id="ARBA00023175"/>
    </source>
</evidence>
<keyword evidence="13" id="KW-0505">Motor protein</keyword>
<feature type="domain" description="AAA+ ATPase" evidence="18">
    <location>
        <begin position="1963"/>
        <end position="2102"/>
    </location>
</feature>
<dbReference type="PANTHER" id="PTHR22878:SF63">
    <property type="entry name" value="DYNEIN AXONEMAL HEAVY CHAIN 10"/>
    <property type="match status" value="1"/>
</dbReference>
<dbReference type="FunFam" id="1.20.58.1120:FF:000001">
    <property type="entry name" value="dynein heavy chain 2, axonemal"/>
    <property type="match status" value="1"/>
</dbReference>
<dbReference type="Pfam" id="PF12777">
    <property type="entry name" value="MT"/>
    <property type="match status" value="1"/>
</dbReference>
<dbReference type="Gene3D" id="1.20.920.30">
    <property type="match status" value="1"/>
</dbReference>
<dbReference type="GO" id="GO:0005524">
    <property type="term" value="F:ATP binding"/>
    <property type="evidence" value="ECO:0007669"/>
    <property type="project" value="UniProtKB-KW"/>
</dbReference>
<dbReference type="Pfam" id="PF12774">
    <property type="entry name" value="AAA_6"/>
    <property type="match status" value="1"/>
</dbReference>
<feature type="domain" description="AAA+ ATPase" evidence="18">
    <location>
        <begin position="2601"/>
        <end position="2748"/>
    </location>
</feature>
<dbReference type="Gene3D" id="1.20.920.20">
    <property type="match status" value="1"/>
</dbReference>
<dbReference type="InterPro" id="IPR043157">
    <property type="entry name" value="Dynein_AAA1S"/>
</dbReference>
<proteinExistence type="inferred from homology"/>
<keyword evidence="3" id="KW-0963">Cytoplasm</keyword>
<evidence type="ECO:0000256" key="12">
    <source>
        <dbReference type="ARBA" id="ARBA00023069"/>
    </source>
</evidence>
<keyword evidence="15" id="KW-0966">Cell projection</keyword>
<keyword evidence="6" id="KW-0547">Nucleotide-binding</keyword>
<dbReference type="Gene3D" id="3.40.50.300">
    <property type="entry name" value="P-loop containing nucleotide triphosphate hydrolases"/>
    <property type="match status" value="5"/>
</dbReference>
<dbReference type="GO" id="GO:0008569">
    <property type="term" value="F:minus-end-directed microtubule motor activity"/>
    <property type="evidence" value="ECO:0007669"/>
    <property type="project" value="InterPro"/>
</dbReference>
<dbReference type="SMART" id="SM00382">
    <property type="entry name" value="AAA"/>
    <property type="match status" value="3"/>
</dbReference>
<dbReference type="Gene3D" id="1.20.140.100">
    <property type="entry name" value="Dynein heavy chain, N-terminal domain 2"/>
    <property type="match status" value="1"/>
</dbReference>
<dbReference type="Pfam" id="PF12781">
    <property type="entry name" value="AAA_9"/>
    <property type="match status" value="1"/>
</dbReference>
<dbReference type="InterPro" id="IPR013602">
    <property type="entry name" value="Dynein_heavy_linker"/>
</dbReference>
<dbReference type="Gene3D" id="3.10.490.20">
    <property type="match status" value="1"/>
</dbReference>
<evidence type="ECO:0000313" key="19">
    <source>
        <dbReference type="EMBL" id="KAK9835659.1"/>
    </source>
</evidence>
<evidence type="ECO:0000256" key="6">
    <source>
        <dbReference type="ARBA" id="ARBA00022741"/>
    </source>
</evidence>
<dbReference type="Gene3D" id="1.10.8.710">
    <property type="match status" value="1"/>
</dbReference>
<dbReference type="InterPro" id="IPR035706">
    <property type="entry name" value="AAA_9"/>
</dbReference>
<feature type="coiled-coil region" evidence="16">
    <location>
        <begin position="3444"/>
        <end position="3506"/>
    </location>
</feature>
<dbReference type="Pfam" id="PF22597">
    <property type="entry name" value="DYN_lid"/>
    <property type="match status" value="1"/>
</dbReference>
<dbReference type="InterPro" id="IPR054354">
    <property type="entry name" value="DYNC2H1-like_lid"/>
</dbReference>
<evidence type="ECO:0000256" key="4">
    <source>
        <dbReference type="ARBA" id="ARBA00022701"/>
    </source>
</evidence>
<dbReference type="Pfam" id="PF18199">
    <property type="entry name" value="Dynein_C"/>
    <property type="match status" value="1"/>
</dbReference>
<dbReference type="FunFam" id="3.10.490.20:FF:000006">
    <property type="entry name" value="Dynein axonemal heavy chain 10"/>
    <property type="match status" value="1"/>
</dbReference>
<accession>A0AAW1RPP2</accession>
<evidence type="ECO:0000259" key="18">
    <source>
        <dbReference type="SMART" id="SM00382"/>
    </source>
</evidence>
<dbReference type="GO" id="GO:0030286">
    <property type="term" value="C:dynein complex"/>
    <property type="evidence" value="ECO:0007669"/>
    <property type="project" value="UniProtKB-KW"/>
</dbReference>
<dbReference type="Pfam" id="PF17852">
    <property type="entry name" value="Dynein_AAA_lid"/>
    <property type="match status" value="1"/>
</dbReference>
<dbReference type="FunFam" id="3.40.50.300:FF:000153">
    <property type="entry name" value="Dynein axonemal heavy chain 1"/>
    <property type="match status" value="1"/>
</dbReference>
<evidence type="ECO:0000256" key="8">
    <source>
        <dbReference type="ARBA" id="ARBA00022840"/>
    </source>
</evidence>
<dbReference type="Gene3D" id="1.10.287.2620">
    <property type="match status" value="1"/>
</dbReference>
<dbReference type="InterPro" id="IPR042228">
    <property type="entry name" value="Dynein_linker_3"/>
</dbReference>
<dbReference type="InterPro" id="IPR026983">
    <property type="entry name" value="DHC"/>
</dbReference>
<dbReference type="Gene3D" id="1.20.1270.280">
    <property type="match status" value="1"/>
</dbReference>
<dbReference type="Gene3D" id="1.10.8.720">
    <property type="entry name" value="Region D6 of dynein motor"/>
    <property type="match status" value="1"/>
</dbReference>
<dbReference type="InterPro" id="IPR035699">
    <property type="entry name" value="AAA_6"/>
</dbReference>
<evidence type="ECO:0000256" key="11">
    <source>
        <dbReference type="ARBA" id="ARBA00023054"/>
    </source>
</evidence>
<dbReference type="FunFam" id="1.10.8.720:FF:000005">
    <property type="entry name" value="Dynein axonemal heavy chain 10"/>
    <property type="match status" value="1"/>
</dbReference>
<keyword evidence="12" id="KW-0969">Cilium</keyword>
<keyword evidence="11 16" id="KW-0175">Coiled coil</keyword>
<comment type="similarity">
    <text evidence="2">Belongs to the dynein heavy chain family.</text>
</comment>
<dbReference type="Gene3D" id="1.10.8.1220">
    <property type="match status" value="1"/>
</dbReference>
<dbReference type="InterPro" id="IPR024743">
    <property type="entry name" value="Dynein_HC_stalk"/>
</dbReference>
<feature type="domain" description="AAA+ ATPase" evidence="18">
    <location>
        <begin position="2977"/>
        <end position="3137"/>
    </location>
</feature>
<dbReference type="Gene3D" id="3.20.180.20">
    <property type="entry name" value="Dynein heavy chain, N-terminal domain 2"/>
    <property type="match status" value="1"/>
</dbReference>
<dbReference type="Pfam" id="PF12780">
    <property type="entry name" value="AAA_8"/>
    <property type="match status" value="1"/>
</dbReference>
<feature type="region of interest" description="Disordered" evidence="17">
    <location>
        <begin position="240"/>
        <end position="260"/>
    </location>
</feature>
<reference evidence="19 20" key="1">
    <citation type="journal article" date="2024" name="Nat. Commun.">
        <title>Phylogenomics reveals the evolutionary origins of lichenization in chlorophyte algae.</title>
        <authorList>
            <person name="Puginier C."/>
            <person name="Libourel C."/>
            <person name="Otte J."/>
            <person name="Skaloud P."/>
            <person name="Haon M."/>
            <person name="Grisel S."/>
            <person name="Petersen M."/>
            <person name="Berrin J.G."/>
            <person name="Delaux P.M."/>
            <person name="Dal Grande F."/>
            <person name="Keller J."/>
        </authorList>
    </citation>
    <scope>NUCLEOTIDE SEQUENCE [LARGE SCALE GENOMIC DNA]</scope>
    <source>
        <strain evidence="19 20">SAG 2145</strain>
    </source>
</reference>
<dbReference type="InterPro" id="IPR013594">
    <property type="entry name" value="Dynein_heavy_tail"/>
</dbReference>
<dbReference type="Pfam" id="PF12775">
    <property type="entry name" value="AAA_7"/>
    <property type="match status" value="1"/>
</dbReference>
<keyword evidence="20" id="KW-1185">Reference proteome</keyword>
<dbReference type="InterPro" id="IPR042222">
    <property type="entry name" value="Dynein_2_N"/>
</dbReference>
<dbReference type="FunFam" id="1.20.920.20:FF:000001">
    <property type="entry name" value="dynein heavy chain 2, axonemal"/>
    <property type="match status" value="1"/>
</dbReference>
<dbReference type="GO" id="GO:0005930">
    <property type="term" value="C:axoneme"/>
    <property type="evidence" value="ECO:0007669"/>
    <property type="project" value="UniProtKB-ARBA"/>
</dbReference>
<evidence type="ECO:0000256" key="2">
    <source>
        <dbReference type="ARBA" id="ARBA00008887"/>
    </source>
</evidence>
<evidence type="ECO:0000256" key="7">
    <source>
        <dbReference type="ARBA" id="ARBA00022794"/>
    </source>
</evidence>
<dbReference type="GO" id="GO:0005874">
    <property type="term" value="C:microtubule"/>
    <property type="evidence" value="ECO:0007669"/>
    <property type="project" value="UniProtKB-KW"/>
</dbReference>
<dbReference type="Gene3D" id="6.10.140.1060">
    <property type="match status" value="1"/>
</dbReference>
<dbReference type="FunFam" id="1.20.1270.280:FF:000005">
    <property type="entry name" value="Dynein axonemal heavy chain 10"/>
    <property type="match status" value="1"/>
</dbReference>
<dbReference type="FunFam" id="3.20.180.20:FF:000001">
    <property type="entry name" value="Dynein axonemal heavy chain 5"/>
    <property type="match status" value="1"/>
</dbReference>
<organism evidence="19 20">
    <name type="scientific">Apatococcus lobatus</name>
    <dbReference type="NCBI Taxonomy" id="904363"/>
    <lineage>
        <taxon>Eukaryota</taxon>
        <taxon>Viridiplantae</taxon>
        <taxon>Chlorophyta</taxon>
        <taxon>core chlorophytes</taxon>
        <taxon>Trebouxiophyceae</taxon>
        <taxon>Chlorellales</taxon>
        <taxon>Chlorellaceae</taxon>
        <taxon>Apatococcus</taxon>
    </lineage>
</organism>
<dbReference type="Pfam" id="PF08393">
    <property type="entry name" value="DHC_N2"/>
    <property type="match status" value="1"/>
</dbReference>